<dbReference type="PANTHER" id="PTHR42919">
    <property type="entry name" value="N-ALPHA-ACETYLTRANSFERASE"/>
    <property type="match status" value="1"/>
</dbReference>
<dbReference type="CDD" id="cd04301">
    <property type="entry name" value="NAT_SF"/>
    <property type="match status" value="2"/>
</dbReference>
<dbReference type="GO" id="GO:0016747">
    <property type="term" value="F:acyltransferase activity, transferring groups other than amino-acyl groups"/>
    <property type="evidence" value="ECO:0007669"/>
    <property type="project" value="InterPro"/>
</dbReference>
<accession>A0A1C4XR62</accession>
<evidence type="ECO:0000256" key="1">
    <source>
        <dbReference type="ARBA" id="ARBA00022679"/>
    </source>
</evidence>
<evidence type="ECO:0000256" key="2">
    <source>
        <dbReference type="ARBA" id="ARBA00023315"/>
    </source>
</evidence>
<dbReference type="Gene3D" id="3.40.630.30">
    <property type="match status" value="1"/>
</dbReference>
<dbReference type="AlphaFoldDB" id="A0A1C4XR62"/>
<dbReference type="PROSITE" id="PS51186">
    <property type="entry name" value="GNAT"/>
    <property type="match status" value="2"/>
</dbReference>
<proteinExistence type="predicted"/>
<feature type="domain" description="N-acetyltransferase" evidence="3">
    <location>
        <begin position="173"/>
        <end position="324"/>
    </location>
</feature>
<dbReference type="PANTHER" id="PTHR42919:SF8">
    <property type="entry name" value="N-ALPHA-ACETYLTRANSFERASE 50"/>
    <property type="match status" value="1"/>
</dbReference>
<dbReference type="InterPro" id="IPR051556">
    <property type="entry name" value="N-term/lysine_N-AcTrnsfr"/>
</dbReference>
<dbReference type="InterPro" id="IPR000182">
    <property type="entry name" value="GNAT_dom"/>
</dbReference>
<gene>
    <name evidence="4" type="ORF">GA0070214_106288</name>
</gene>
<evidence type="ECO:0000259" key="3">
    <source>
        <dbReference type="PROSITE" id="PS51186"/>
    </source>
</evidence>
<reference evidence="5" key="1">
    <citation type="submission" date="2016-06" db="EMBL/GenBank/DDBJ databases">
        <authorList>
            <person name="Varghese N."/>
            <person name="Submissions Spin"/>
        </authorList>
    </citation>
    <scope>NUCLEOTIDE SEQUENCE [LARGE SCALE GENOMIC DNA]</scope>
    <source>
        <strain evidence="5">DSM 45246</strain>
    </source>
</reference>
<name>A0A1C4XR62_9ACTN</name>
<dbReference type="Pfam" id="PF00583">
    <property type="entry name" value="Acetyltransf_1"/>
    <property type="match status" value="2"/>
</dbReference>
<organism evidence="4 5">
    <name type="scientific">Micromonospora chaiyaphumensis</name>
    <dbReference type="NCBI Taxonomy" id="307119"/>
    <lineage>
        <taxon>Bacteria</taxon>
        <taxon>Bacillati</taxon>
        <taxon>Actinomycetota</taxon>
        <taxon>Actinomycetes</taxon>
        <taxon>Micromonosporales</taxon>
        <taxon>Micromonosporaceae</taxon>
        <taxon>Micromonospora</taxon>
    </lineage>
</organism>
<keyword evidence="5" id="KW-1185">Reference proteome</keyword>
<dbReference type="RefSeq" id="WP_091264885.1">
    <property type="nucleotide sequence ID" value="NZ_FMCS01000006.1"/>
</dbReference>
<feature type="domain" description="N-acetyltransferase" evidence="3">
    <location>
        <begin position="8"/>
        <end position="176"/>
    </location>
</feature>
<dbReference type="InterPro" id="IPR016181">
    <property type="entry name" value="Acyl_CoA_acyltransferase"/>
</dbReference>
<dbReference type="Proteomes" id="UP000199629">
    <property type="component" value="Unassembled WGS sequence"/>
</dbReference>
<keyword evidence="1" id="KW-0808">Transferase</keyword>
<sequence>MYEKSSSLTWRPLTSEDARAGADLLNAMETVDKIGEKYDEEDTLQELIDPYAELERGSLAAFDGDVMVGYMKTNYKPGAEEVHRIFMDGGVHPDYRRQGIGTVLLKAGVAAAKELHALHHPTLKLVIDARRGEHIAGVAELFRSQGFAPARYYQHLEHPLGHAIPETAIPAGMRIEPWSKKNDEAFRMIRNEAFEDHWGMAPLPANSWASKITNHTFKPEVSFLLRDMTSGAPAGMLVTKYWEADTAATGVRNAHFMFIGTLRDYRKRGVASALIGHALRAAADQDYGRASVHVDSANPTGAFRIYEKAGFTSKRRFVCWALEV</sequence>
<evidence type="ECO:0000313" key="4">
    <source>
        <dbReference type="EMBL" id="SCF11000.1"/>
    </source>
</evidence>
<protein>
    <submittedName>
        <fullName evidence="4">Mycothiol synthase</fullName>
    </submittedName>
</protein>
<dbReference type="SUPFAM" id="SSF55729">
    <property type="entry name" value="Acyl-CoA N-acyltransferases (Nat)"/>
    <property type="match status" value="2"/>
</dbReference>
<keyword evidence="2" id="KW-0012">Acyltransferase</keyword>
<evidence type="ECO:0000313" key="5">
    <source>
        <dbReference type="Proteomes" id="UP000199629"/>
    </source>
</evidence>
<dbReference type="EMBL" id="FMCS01000006">
    <property type="protein sequence ID" value="SCF11000.1"/>
    <property type="molecule type" value="Genomic_DNA"/>
</dbReference>